<feature type="chain" id="PRO_5045841772" evidence="1">
    <location>
        <begin position="25"/>
        <end position="808"/>
    </location>
</feature>
<evidence type="ECO:0000313" key="3">
    <source>
        <dbReference type="EMBL" id="MDO1445672.1"/>
    </source>
</evidence>
<dbReference type="EMBL" id="JAUKPO010000002">
    <property type="protein sequence ID" value="MDO1445672.1"/>
    <property type="molecule type" value="Genomic_DNA"/>
</dbReference>
<dbReference type="Pfam" id="PF01835">
    <property type="entry name" value="MG2"/>
    <property type="match status" value="1"/>
</dbReference>
<protein>
    <submittedName>
        <fullName evidence="3">MG2 domain-containing protein</fullName>
    </submittedName>
</protein>
<keyword evidence="4" id="KW-1185">Reference proteome</keyword>
<reference evidence="3" key="1">
    <citation type="submission" date="2023-07" db="EMBL/GenBank/DDBJ databases">
        <title>The genome sequence of Rhodocytophaga aerolata KACC 12507.</title>
        <authorList>
            <person name="Zhang X."/>
        </authorList>
    </citation>
    <scope>NUCLEOTIDE SEQUENCE</scope>
    <source>
        <strain evidence="3">KACC 12507</strain>
    </source>
</reference>
<dbReference type="RefSeq" id="WP_302036473.1">
    <property type="nucleotide sequence ID" value="NZ_JAUKPO010000002.1"/>
</dbReference>
<organism evidence="3 4">
    <name type="scientific">Rhodocytophaga aerolata</name>
    <dbReference type="NCBI Taxonomy" id="455078"/>
    <lineage>
        <taxon>Bacteria</taxon>
        <taxon>Pseudomonadati</taxon>
        <taxon>Bacteroidota</taxon>
        <taxon>Cytophagia</taxon>
        <taxon>Cytophagales</taxon>
        <taxon>Rhodocytophagaceae</taxon>
        <taxon>Rhodocytophaga</taxon>
    </lineage>
</organism>
<name>A0ABT8R0Q3_9BACT</name>
<evidence type="ECO:0000256" key="1">
    <source>
        <dbReference type="SAM" id="SignalP"/>
    </source>
</evidence>
<sequence>MFTHSKYYSFCLAFLLLLATGLVAFQVPDSPLIQTIKARLATYTEHYQPDKLYLMTDRPYYTSGETVWLKAFQVDASEHTPHSRSRVIYVDLLNDAQKLIHTLKLRVENNGASGDLVLPAGLPSGKYTLRAYTKWMLNAGTHSVFSKSIQVYQPDQPTTLVSGEALPVADLQFFPEGGNLVSGLTSTVAFKAVNKLGKGVDVQGIITSQRGDTAASFQSFHAGMGAFQLQPQTGQTYTATLVTSVGDTLWYPLPVPLSDGWVMTTDNTSSDVIKVQLQSKGNGLSQASIIAQARGKVLFSATSSSADALISIPKHTLPEGIVQITAFDELGNARCERLAFVKHGEYVRIQVSPGKKIYNPREKVSLDITAQDKSGNPVAATMAMVITDASQVTRPEYTQTIRSYLLLSSDLKGYVEQPEYYFSADTKADKALDYLLLTQGWRRFSWKEVLQSTLPGIRYDMENGLSLAGQLINASTKSPVPNQLVTLSVPGGNPAFYQEYTDQDGKFEFMDFNYFQDKDVFLRPISQTGLQSILDTSLAISLPPVPLQDFAQEKVTNFIHKTSQLSKIQAAYKTEEDSQEPQATEDDKQPVRMTVADVPADHIIELDKYNQFPSMPETLKEIVPGLIIKDKKGVYSLRVLNIKRKMYFTEEPVYFVDGLLFTTNDILLTLDPASVQAVEVFGRPEKLARFGNFGQNGVIAAYTRSGDFYPADLPGLMKIPFRGYSQTREFYSPVYDNPNAERQKPDLRPLIYWNSSITTDANGKAQVTFYNADNIGTYEVHVEGISAEGLPGSMTTSYDVHLPVQSKR</sequence>
<keyword evidence="1" id="KW-0732">Signal</keyword>
<dbReference type="Proteomes" id="UP001168528">
    <property type="component" value="Unassembled WGS sequence"/>
</dbReference>
<dbReference type="Gene3D" id="2.60.40.1930">
    <property type="match status" value="1"/>
</dbReference>
<comment type="caution">
    <text evidence="3">The sequence shown here is derived from an EMBL/GenBank/DDBJ whole genome shotgun (WGS) entry which is preliminary data.</text>
</comment>
<dbReference type="InterPro" id="IPR002890">
    <property type="entry name" value="MG2"/>
</dbReference>
<proteinExistence type="predicted"/>
<feature type="signal peptide" evidence="1">
    <location>
        <begin position="1"/>
        <end position="24"/>
    </location>
</feature>
<accession>A0ABT8R0Q3</accession>
<gene>
    <name evidence="3" type="ORF">Q0590_05395</name>
</gene>
<evidence type="ECO:0000313" key="4">
    <source>
        <dbReference type="Proteomes" id="UP001168528"/>
    </source>
</evidence>
<feature type="domain" description="Macroglobulin" evidence="2">
    <location>
        <begin position="51"/>
        <end position="135"/>
    </location>
</feature>
<evidence type="ECO:0000259" key="2">
    <source>
        <dbReference type="Pfam" id="PF01835"/>
    </source>
</evidence>